<dbReference type="RefSeq" id="WP_185040160.1">
    <property type="nucleotide sequence ID" value="NZ_BAABFG010000005.1"/>
</dbReference>
<keyword evidence="3" id="KW-1185">Reference proteome</keyword>
<dbReference type="AlphaFoldDB" id="A0A7W7GWK8"/>
<name>A0A7W7GWK8_9ACTN</name>
<sequence length="645" mass="68793">MGDYFGATEDPAVTFSPYGGRMYYGDGKYTLGYTPEAGGDNNHTIEQIEFMINNAHPEQIAVLGDHWQNVVTMLTQYKTYLHDQSKELEKSHWESPDAKNLFLKKGPGEALVYLDIWIQAAQTNVTALRHLVEVAIDSREEMRQLIDRYKKALEKAKNVDAIGWTSEFLDPSRWYTSPSEATDYQIQQQVNETEKRFQKDAQQLAHKYGNQYYEYSKALSNGVGPPFRAMNAVLNRPGKPQLNTPPGLPGGGAPAPAPPPPPPAPAPVLPPPPPGGQPNPPGQNQPNPPGQGTTPQNPPGTLPPKPGEKPGQQPGLPPSQLPPPGLPGGLPLFPSLPGGTKPALPPSLKPGFGGQKPGLPGTPGLPGKTMPNPGQLTKNAFNQPGQPPGLGQPPGRTLRRGGPRTGQPGQPGLPPGRPGDRRRGTTDRGTRVPGTPLDGEETFGRPPGSTMPPVLKNPTGDRDRRRPGSTEELRPTVSGSNDAYRPDGTTPPVLNRPTPPGDQAPARPSRRRETPGERTGPAWGDWFGAEEARSGAGSGLLGAPTPPPTGSRVSKLEEVPDALRSRAATAAQQSGKQGTVAPELSKRRTTADPVPVVHEDDESSRIVTDEQAFEVQTPGGGVVTSKRDEPVYEPEIRRALGGGGH</sequence>
<comment type="caution">
    <text evidence="2">The sequence shown here is derived from an EMBL/GenBank/DDBJ whole genome shotgun (WGS) entry which is preliminary data.</text>
</comment>
<feature type="compositionally biased region" description="Pro residues" evidence="1">
    <location>
        <begin position="255"/>
        <end position="289"/>
    </location>
</feature>
<evidence type="ECO:0000313" key="3">
    <source>
        <dbReference type="Proteomes" id="UP000546162"/>
    </source>
</evidence>
<reference evidence="2 3" key="1">
    <citation type="submission" date="2020-08" db="EMBL/GenBank/DDBJ databases">
        <title>Sequencing the genomes of 1000 actinobacteria strains.</title>
        <authorList>
            <person name="Klenk H.-P."/>
        </authorList>
    </citation>
    <scope>NUCLEOTIDE SEQUENCE [LARGE SCALE GENOMIC DNA]</scope>
    <source>
        <strain evidence="2 3">DSM 45809</strain>
    </source>
</reference>
<proteinExistence type="predicted"/>
<feature type="compositionally biased region" description="Low complexity" evidence="1">
    <location>
        <begin position="329"/>
        <end position="339"/>
    </location>
</feature>
<feature type="compositionally biased region" description="Pro residues" evidence="1">
    <location>
        <begin position="296"/>
        <end position="305"/>
    </location>
</feature>
<feature type="compositionally biased region" description="Basic and acidic residues" evidence="1">
    <location>
        <begin position="625"/>
        <end position="638"/>
    </location>
</feature>
<evidence type="ECO:0000313" key="2">
    <source>
        <dbReference type="EMBL" id="MBB4739646.1"/>
    </source>
</evidence>
<feature type="compositionally biased region" description="Basic and acidic residues" evidence="1">
    <location>
        <begin position="459"/>
        <end position="474"/>
    </location>
</feature>
<feature type="region of interest" description="Disordered" evidence="1">
    <location>
        <begin position="230"/>
        <end position="645"/>
    </location>
</feature>
<feature type="compositionally biased region" description="Basic and acidic residues" evidence="1">
    <location>
        <begin position="554"/>
        <end position="564"/>
    </location>
</feature>
<gene>
    <name evidence="2" type="ORF">BJY16_003105</name>
</gene>
<dbReference type="Proteomes" id="UP000546162">
    <property type="component" value="Unassembled WGS sequence"/>
</dbReference>
<evidence type="ECO:0000256" key="1">
    <source>
        <dbReference type="SAM" id="MobiDB-lite"/>
    </source>
</evidence>
<feature type="compositionally biased region" description="Pro residues" evidence="1">
    <location>
        <begin position="315"/>
        <end position="326"/>
    </location>
</feature>
<protein>
    <submittedName>
        <fullName evidence="2">Uncharacterized protein</fullName>
    </submittedName>
</protein>
<organism evidence="2 3">
    <name type="scientific">Actinoplanes octamycinicus</name>
    <dbReference type="NCBI Taxonomy" id="135948"/>
    <lineage>
        <taxon>Bacteria</taxon>
        <taxon>Bacillati</taxon>
        <taxon>Actinomycetota</taxon>
        <taxon>Actinomycetes</taxon>
        <taxon>Micromonosporales</taxon>
        <taxon>Micromonosporaceae</taxon>
        <taxon>Actinoplanes</taxon>
    </lineage>
</organism>
<accession>A0A7W7GWK8</accession>
<feature type="compositionally biased region" description="Polar residues" evidence="1">
    <location>
        <begin position="372"/>
        <end position="382"/>
    </location>
</feature>
<dbReference type="EMBL" id="JACHNB010000001">
    <property type="protein sequence ID" value="MBB4739646.1"/>
    <property type="molecule type" value="Genomic_DNA"/>
</dbReference>
<feature type="compositionally biased region" description="Basic and acidic residues" evidence="1">
    <location>
        <begin position="418"/>
        <end position="430"/>
    </location>
</feature>